<keyword evidence="2" id="KW-1185">Reference proteome</keyword>
<accession>A0A9P6YBS2</accession>
<reference evidence="1 2" key="1">
    <citation type="journal article" date="2020" name="Microb. Genom.">
        <title>Genetic diversity of clinical and environmental Mucorales isolates obtained from an investigation of mucormycosis cases among solid organ transplant recipients.</title>
        <authorList>
            <person name="Nguyen M.H."/>
            <person name="Kaul D."/>
            <person name="Muto C."/>
            <person name="Cheng S.J."/>
            <person name="Richter R.A."/>
            <person name="Bruno V.M."/>
            <person name="Liu G."/>
            <person name="Beyhan S."/>
            <person name="Sundermann A.J."/>
            <person name="Mounaud S."/>
            <person name="Pasculle A.W."/>
            <person name="Nierman W.C."/>
            <person name="Driscoll E."/>
            <person name="Cumbie R."/>
            <person name="Clancy C.J."/>
            <person name="Dupont C.L."/>
        </authorList>
    </citation>
    <scope>NUCLEOTIDE SEQUENCE [LARGE SCALE GENOMIC DNA]</scope>
    <source>
        <strain evidence="1 2">GL24</strain>
    </source>
</reference>
<sequence>MLGVDRHRQEVVLQVRPVELGVAADEAAGLELVAGADAGAQEQPLGADRRLVVQLQCRRQRHRLLALVLQVHLKVVLQVGADARQVVHQVDVEAAQQVGRADARTLQDLRRGDGAAAQQHFAARGGTLRLVVVQPLHAHRTLAREQDAIGQRVGDDGQVRARLGQVQVAAGGAGATALRGHRAVHRAEAFLRVAVEVVGARVAGLHAGLDHRREQFVVAGLRRGHAQRAVATVVVIGADVAGFRLAEVGQAVQSIALPRM</sequence>
<gene>
    <name evidence="1" type="ORF">G6F50_013884</name>
</gene>
<dbReference type="AlphaFoldDB" id="A0A9P6YBS2"/>
<proteinExistence type="predicted"/>
<dbReference type="EMBL" id="JAANIU010005986">
    <property type="protein sequence ID" value="KAG1544334.1"/>
    <property type="molecule type" value="Genomic_DNA"/>
</dbReference>
<organism evidence="1 2">
    <name type="scientific">Rhizopus delemar</name>
    <dbReference type="NCBI Taxonomy" id="936053"/>
    <lineage>
        <taxon>Eukaryota</taxon>
        <taxon>Fungi</taxon>
        <taxon>Fungi incertae sedis</taxon>
        <taxon>Mucoromycota</taxon>
        <taxon>Mucoromycotina</taxon>
        <taxon>Mucoromycetes</taxon>
        <taxon>Mucorales</taxon>
        <taxon>Mucorineae</taxon>
        <taxon>Rhizopodaceae</taxon>
        <taxon>Rhizopus</taxon>
    </lineage>
</organism>
<evidence type="ECO:0000313" key="1">
    <source>
        <dbReference type="EMBL" id="KAG1544334.1"/>
    </source>
</evidence>
<dbReference type="Proteomes" id="UP000740926">
    <property type="component" value="Unassembled WGS sequence"/>
</dbReference>
<comment type="caution">
    <text evidence="1">The sequence shown here is derived from an EMBL/GenBank/DDBJ whole genome shotgun (WGS) entry which is preliminary data.</text>
</comment>
<name>A0A9P6YBS2_9FUNG</name>
<protein>
    <submittedName>
        <fullName evidence="1">Uncharacterized protein</fullName>
    </submittedName>
</protein>
<evidence type="ECO:0000313" key="2">
    <source>
        <dbReference type="Proteomes" id="UP000740926"/>
    </source>
</evidence>